<dbReference type="GO" id="GO:0015667">
    <property type="term" value="F:site-specific DNA-methyltransferase (cytosine-N4-specific) activity"/>
    <property type="evidence" value="ECO:0007669"/>
    <property type="project" value="UniProtKB-EC"/>
</dbReference>
<evidence type="ECO:0000256" key="7">
    <source>
        <dbReference type="ARBA" id="ARBA00023125"/>
    </source>
</evidence>
<evidence type="ECO:0000256" key="5">
    <source>
        <dbReference type="ARBA" id="ARBA00022691"/>
    </source>
</evidence>
<proteinExistence type="inferred from homology"/>
<dbReference type="InterPro" id="IPR017985">
    <property type="entry name" value="MeTrfase_CN4_CS"/>
</dbReference>
<dbReference type="PATRIC" id="fig|1618564.3.peg.940"/>
<dbReference type="Proteomes" id="UP000034826">
    <property type="component" value="Unassembled WGS sequence"/>
</dbReference>
<evidence type="ECO:0000256" key="3">
    <source>
        <dbReference type="ARBA" id="ARBA00022603"/>
    </source>
</evidence>
<comment type="catalytic activity">
    <reaction evidence="8">
        <text>a 2'-deoxycytidine in DNA + S-adenosyl-L-methionine = an N(4)-methyl-2'-deoxycytidine in DNA + S-adenosyl-L-homocysteine + H(+)</text>
        <dbReference type="Rhea" id="RHEA:16857"/>
        <dbReference type="Rhea" id="RHEA-COMP:11369"/>
        <dbReference type="Rhea" id="RHEA-COMP:13674"/>
        <dbReference type="ChEBI" id="CHEBI:15378"/>
        <dbReference type="ChEBI" id="CHEBI:57856"/>
        <dbReference type="ChEBI" id="CHEBI:59789"/>
        <dbReference type="ChEBI" id="CHEBI:85452"/>
        <dbReference type="ChEBI" id="CHEBI:137933"/>
        <dbReference type="EC" id="2.1.1.113"/>
    </reaction>
</comment>
<feature type="domain" description="DNA methylase N-4/N-6" evidence="9">
    <location>
        <begin position="77"/>
        <end position="110"/>
    </location>
</feature>
<comment type="similarity">
    <text evidence="1">Belongs to the N(4)/N(6)-methyltransferase family. N(4) subfamily.</text>
</comment>
<evidence type="ECO:0000256" key="1">
    <source>
        <dbReference type="ARBA" id="ARBA00010203"/>
    </source>
</evidence>
<dbReference type="GO" id="GO:0008170">
    <property type="term" value="F:N-methyltransferase activity"/>
    <property type="evidence" value="ECO:0007669"/>
    <property type="project" value="InterPro"/>
</dbReference>
<keyword evidence="5" id="KW-0949">S-adenosyl-L-methionine</keyword>
<reference evidence="10 11" key="1">
    <citation type="journal article" date="2015" name="Nature">
        <title>rRNA introns, odd ribosomes, and small enigmatic genomes across a large radiation of phyla.</title>
        <authorList>
            <person name="Brown C.T."/>
            <person name="Hug L.A."/>
            <person name="Thomas B.C."/>
            <person name="Sharon I."/>
            <person name="Castelle C.J."/>
            <person name="Singh A."/>
            <person name="Wilkins M.J."/>
            <person name="Williams K.H."/>
            <person name="Banfield J.F."/>
        </authorList>
    </citation>
    <scope>NUCLEOTIDE SEQUENCE [LARGE SCALE GENOMIC DNA]</scope>
</reference>
<keyword evidence="7" id="KW-0238">DNA-binding</keyword>
<dbReference type="GO" id="GO:0009307">
    <property type="term" value="P:DNA restriction-modification system"/>
    <property type="evidence" value="ECO:0007669"/>
    <property type="project" value="UniProtKB-KW"/>
</dbReference>
<gene>
    <name evidence="10" type="ORF">UW60_C0048G0004</name>
</gene>
<dbReference type="PROSITE" id="PS00093">
    <property type="entry name" value="N4_MTASE"/>
    <property type="match status" value="1"/>
</dbReference>
<dbReference type="SUPFAM" id="SSF53335">
    <property type="entry name" value="S-adenosyl-L-methionine-dependent methyltransferases"/>
    <property type="match status" value="2"/>
</dbReference>
<comment type="caution">
    <text evidence="10">The sequence shown here is derived from an EMBL/GenBank/DDBJ whole genome shotgun (WGS) entry which is preliminary data.</text>
</comment>
<evidence type="ECO:0000256" key="8">
    <source>
        <dbReference type="ARBA" id="ARBA00049120"/>
    </source>
</evidence>
<evidence type="ECO:0000256" key="6">
    <source>
        <dbReference type="ARBA" id="ARBA00022747"/>
    </source>
</evidence>
<dbReference type="InterPro" id="IPR029063">
    <property type="entry name" value="SAM-dependent_MTases_sf"/>
</dbReference>
<dbReference type="InterPro" id="IPR002941">
    <property type="entry name" value="DNA_methylase_N4/N6"/>
</dbReference>
<dbReference type="GO" id="GO:0032259">
    <property type="term" value="P:methylation"/>
    <property type="evidence" value="ECO:0007669"/>
    <property type="project" value="UniProtKB-KW"/>
</dbReference>
<organism evidence="10 11">
    <name type="scientific">Candidatus Woesebacteria bacterium GW2011_GWA2_44_33</name>
    <dbReference type="NCBI Taxonomy" id="1618564"/>
    <lineage>
        <taxon>Bacteria</taxon>
        <taxon>Candidatus Woeseibacteriota</taxon>
    </lineage>
</organism>
<sequence length="397" mass="46659">MYDNVIAQKIAQQYREQPLTDFASVTPKTPLEALNLNWRERDLPEYQRTKHVHRLHPYLGKFIPQLVEIFLRKYKPRLVYDPFVGSGTTLVEANVLGIDSIGTDISEFNVLMSKVKTADYNIPLLEEEIYGILKRLYIYKTKFYNDEKVNKLFSTNNEYIRKWFAPNTQKELLCYARLVKDYTYQDLLKVVLSRSARSARLVTHYDLDFPKEPQTKPYQCYKHQRICQPVEEAYKFLSRYTVDTLNRVKEFSKLKTKSKVIVNHADSREVELPKGIDMVFTSPPYIGLIDYHEQHRYAYELLGLKNNEVREIGPAKNGQSQQAKSDYIMGINDVLLHTRDYMAKNALALIVVNDKYKLYNPTDVGFKEIGRVERHVNRRTGRREGAFYESILIWQKV</sequence>
<keyword evidence="4" id="KW-0808">Transferase</keyword>
<dbReference type="EMBL" id="LCIY01000048">
    <property type="protein sequence ID" value="KKT64995.1"/>
    <property type="molecule type" value="Genomic_DNA"/>
</dbReference>
<accession>A0A0G1J170</accession>
<dbReference type="Gene3D" id="3.40.50.150">
    <property type="entry name" value="Vaccinia Virus protein VP39"/>
    <property type="match status" value="2"/>
</dbReference>
<evidence type="ECO:0000259" key="9">
    <source>
        <dbReference type="Pfam" id="PF01555"/>
    </source>
</evidence>
<dbReference type="EC" id="2.1.1.113" evidence="2"/>
<name>A0A0G1J170_9BACT</name>
<evidence type="ECO:0000313" key="10">
    <source>
        <dbReference type="EMBL" id="KKT64995.1"/>
    </source>
</evidence>
<keyword evidence="3" id="KW-0489">Methyltransferase</keyword>
<protein>
    <recommendedName>
        <fullName evidence="2">site-specific DNA-methyltransferase (cytosine-N(4)-specific)</fullName>
        <ecNumber evidence="2">2.1.1.113</ecNumber>
    </recommendedName>
</protein>
<dbReference type="Pfam" id="PF01555">
    <property type="entry name" value="N6_N4_Mtase"/>
    <property type="match status" value="1"/>
</dbReference>
<evidence type="ECO:0000313" key="11">
    <source>
        <dbReference type="Proteomes" id="UP000034826"/>
    </source>
</evidence>
<evidence type="ECO:0000256" key="4">
    <source>
        <dbReference type="ARBA" id="ARBA00022679"/>
    </source>
</evidence>
<dbReference type="AlphaFoldDB" id="A0A0G1J170"/>
<dbReference type="GO" id="GO:0003677">
    <property type="term" value="F:DNA binding"/>
    <property type="evidence" value="ECO:0007669"/>
    <property type="project" value="UniProtKB-KW"/>
</dbReference>
<evidence type="ECO:0000256" key="2">
    <source>
        <dbReference type="ARBA" id="ARBA00012185"/>
    </source>
</evidence>
<keyword evidence="6" id="KW-0680">Restriction system</keyword>